<name>A0A6P0UNJ6_9FLAO</name>
<reference evidence="3 4" key="1">
    <citation type="submission" date="2020-01" db="EMBL/GenBank/DDBJ databases">
        <title>Leptobacterium flavescens.</title>
        <authorList>
            <person name="Wang G."/>
        </authorList>
    </citation>
    <scope>NUCLEOTIDE SEQUENCE [LARGE SCALE GENOMIC DNA]</scope>
    <source>
        <strain evidence="3 4">KCTC 22160</strain>
    </source>
</reference>
<dbReference type="Pfam" id="PF00106">
    <property type="entry name" value="adh_short"/>
    <property type="match status" value="1"/>
</dbReference>
<protein>
    <submittedName>
        <fullName evidence="3">SDR family NAD(P)-dependent oxidoreductase</fullName>
    </submittedName>
</protein>
<gene>
    <name evidence="3" type="ORF">GWK08_15565</name>
</gene>
<dbReference type="GO" id="GO:0016491">
    <property type="term" value="F:oxidoreductase activity"/>
    <property type="evidence" value="ECO:0007669"/>
    <property type="project" value="UniProtKB-KW"/>
</dbReference>
<dbReference type="CDD" id="cd05374">
    <property type="entry name" value="17beta-HSD-like_SDR_c"/>
    <property type="match status" value="1"/>
</dbReference>
<dbReference type="InterPro" id="IPR002347">
    <property type="entry name" value="SDR_fam"/>
</dbReference>
<proteinExistence type="inferred from homology"/>
<sequence length="634" mass="70242">MKKSILTLLLGLSSMIGISQDILFHSLEKNKDVKLLFETNVLVTGGEAFGVNPQEIFTKKGLIPPTGLRMNGNYKGSVSGTLEGEYSGTDYSTTMPYGMVKINARGVIKTKDGATISVHSTGKVSASMENQAPVFEITKLVTNHPKYKYLNSLHVLSKGYFDRTSNRVVIKHYGFEEDPLITKTAPYTLTNHIDYENFPIDVKNLDTDPRATLVYEVNGAPAGMESFGIDPAKVFSGQVNIPEEGIRMDVPFAGKTSKGKLNGTIEGIDYITILPNRSTIIDVHGIITTRTGEKIAVKVDGILVPNADDPSKGTYRETLKLTSNSDKYKYLNDKYFVGYGESDFTTQKLSLRIYQFDKNPVNAEPKVILITGTANGMGKTHAERLIREGHIVYGGDIQYEKNKYLNKIGGHALNMDITKDEEVKAGVAKIIKEQGRIDVLINNAGFGLYAPVEEVTMEDAIAQFDVNLFGTARVTKAVLPHMRKQKSGKIINISSMGGKIYFGLGAWYHATKHALEGWSDCLRLEVKDFGIDVVIVEPGIINTNFYNVMGGYVEKYARDTNYGHMFKLLQEGGLNLTSASQPEEISELINEIVETKEPETRYVRGFLAETLINLRQQFGDKAFDNFLLNGLRNN</sequence>
<evidence type="ECO:0000313" key="3">
    <source>
        <dbReference type="EMBL" id="NER14874.1"/>
    </source>
</evidence>
<comment type="similarity">
    <text evidence="1">Belongs to the short-chain dehydrogenases/reductases (SDR) family.</text>
</comment>
<dbReference type="Gene3D" id="3.40.50.720">
    <property type="entry name" value="NAD(P)-binding Rossmann-like Domain"/>
    <property type="match status" value="1"/>
</dbReference>
<dbReference type="PRINTS" id="PR00080">
    <property type="entry name" value="SDRFAMILY"/>
</dbReference>
<dbReference type="Pfam" id="PF11578">
    <property type="entry name" value="DUF3237"/>
    <property type="match status" value="2"/>
</dbReference>
<dbReference type="PANTHER" id="PTHR43976">
    <property type="entry name" value="SHORT CHAIN DEHYDROGENASE"/>
    <property type="match status" value="1"/>
</dbReference>
<evidence type="ECO:0000256" key="1">
    <source>
        <dbReference type="ARBA" id="ARBA00006484"/>
    </source>
</evidence>
<comment type="caution">
    <text evidence="3">The sequence shown here is derived from an EMBL/GenBank/DDBJ whole genome shotgun (WGS) entry which is preliminary data.</text>
</comment>
<dbReference type="SUPFAM" id="SSF51735">
    <property type="entry name" value="NAD(P)-binding Rossmann-fold domains"/>
    <property type="match status" value="1"/>
</dbReference>
<dbReference type="NCBIfam" id="NF004826">
    <property type="entry name" value="PRK06182.1"/>
    <property type="match status" value="1"/>
</dbReference>
<accession>A0A6P0UNJ6</accession>
<keyword evidence="4" id="KW-1185">Reference proteome</keyword>
<dbReference type="RefSeq" id="WP_163608151.1">
    <property type="nucleotide sequence ID" value="NZ_JAABOO010000003.1"/>
</dbReference>
<keyword evidence="2" id="KW-0560">Oxidoreductase</keyword>
<dbReference type="InterPro" id="IPR051911">
    <property type="entry name" value="SDR_oxidoreductase"/>
</dbReference>
<dbReference type="PRINTS" id="PR00081">
    <property type="entry name" value="GDHRDH"/>
</dbReference>
<dbReference type="Gene3D" id="2.40.160.20">
    <property type="match status" value="2"/>
</dbReference>
<dbReference type="AlphaFoldDB" id="A0A6P0UNJ6"/>
<dbReference type="Proteomes" id="UP000468581">
    <property type="component" value="Unassembled WGS sequence"/>
</dbReference>
<evidence type="ECO:0000256" key="2">
    <source>
        <dbReference type="ARBA" id="ARBA00023002"/>
    </source>
</evidence>
<dbReference type="EMBL" id="JAABOO010000003">
    <property type="protein sequence ID" value="NER14874.1"/>
    <property type="molecule type" value="Genomic_DNA"/>
</dbReference>
<dbReference type="InterPro" id="IPR036291">
    <property type="entry name" value="NAD(P)-bd_dom_sf"/>
</dbReference>
<evidence type="ECO:0000313" key="4">
    <source>
        <dbReference type="Proteomes" id="UP000468581"/>
    </source>
</evidence>
<organism evidence="3 4">
    <name type="scientific">Leptobacterium flavescens</name>
    <dbReference type="NCBI Taxonomy" id="472055"/>
    <lineage>
        <taxon>Bacteria</taxon>
        <taxon>Pseudomonadati</taxon>
        <taxon>Bacteroidota</taxon>
        <taxon>Flavobacteriia</taxon>
        <taxon>Flavobacteriales</taxon>
        <taxon>Flavobacteriaceae</taxon>
        <taxon>Leptobacterium</taxon>
    </lineage>
</organism>
<dbReference type="PANTHER" id="PTHR43976:SF16">
    <property type="entry name" value="SHORT-CHAIN DEHYDROGENASE_REDUCTASE FAMILY PROTEIN"/>
    <property type="match status" value="1"/>
</dbReference>